<dbReference type="Gene3D" id="1.20.1300.10">
    <property type="entry name" value="Fumarate reductase/succinate dehydrogenase, transmembrane subunit"/>
    <property type="match status" value="1"/>
</dbReference>
<evidence type="ECO:0000256" key="10">
    <source>
        <dbReference type="PIRSR" id="PIRSR607992-1"/>
    </source>
</evidence>
<dbReference type="GO" id="GO:0046872">
    <property type="term" value="F:metal ion binding"/>
    <property type="evidence" value="ECO:0007669"/>
    <property type="project" value="UniProtKB-KW"/>
</dbReference>
<dbReference type="GO" id="GO:0006121">
    <property type="term" value="P:mitochondrial electron transport, succinate to ubiquinone"/>
    <property type="evidence" value="ECO:0007669"/>
    <property type="project" value="TreeGrafter"/>
</dbReference>
<evidence type="ECO:0000256" key="12">
    <source>
        <dbReference type="RuleBase" id="RU364031"/>
    </source>
</evidence>
<dbReference type="OrthoDB" id="18577at2759"/>
<reference evidence="14" key="2">
    <citation type="submission" date="2009-11" db="EMBL/GenBank/DDBJ databases">
        <title>The Genome Sequence of Allomyces macrogynus strain ATCC 38327.</title>
        <authorList>
            <consortium name="The Broad Institute Genome Sequencing Platform"/>
            <person name="Russ C."/>
            <person name="Cuomo C."/>
            <person name="Shea T."/>
            <person name="Young S.K."/>
            <person name="Zeng Q."/>
            <person name="Koehrsen M."/>
            <person name="Haas B."/>
            <person name="Borodovsky M."/>
            <person name="Guigo R."/>
            <person name="Alvarado L."/>
            <person name="Berlin A."/>
            <person name="Borenstein D."/>
            <person name="Chen Z."/>
            <person name="Engels R."/>
            <person name="Freedman E."/>
            <person name="Gellesch M."/>
            <person name="Goldberg J."/>
            <person name="Griggs A."/>
            <person name="Gujja S."/>
            <person name="Heiman D."/>
            <person name="Hepburn T."/>
            <person name="Howarth C."/>
            <person name="Jen D."/>
            <person name="Larson L."/>
            <person name="Lewis B."/>
            <person name="Mehta T."/>
            <person name="Park D."/>
            <person name="Pearson M."/>
            <person name="Roberts A."/>
            <person name="Saif S."/>
            <person name="Shenoy N."/>
            <person name="Sisk P."/>
            <person name="Stolte C."/>
            <person name="Sykes S."/>
            <person name="Walk T."/>
            <person name="White J."/>
            <person name="Yandava C."/>
            <person name="Burger G."/>
            <person name="Gray M.W."/>
            <person name="Holland P.W.H."/>
            <person name="King N."/>
            <person name="Lang F.B.F."/>
            <person name="Roger A.J."/>
            <person name="Ruiz-Trillo I."/>
            <person name="Lander E."/>
            <person name="Nusbaum C."/>
        </authorList>
    </citation>
    <scope>NUCLEOTIDE SEQUENCE [LARGE SCALE GENOMIC DNA]</scope>
    <source>
        <strain evidence="14">ATCC 38327</strain>
    </source>
</reference>
<dbReference type="GO" id="GO:0006099">
    <property type="term" value="P:tricarboxylic acid cycle"/>
    <property type="evidence" value="ECO:0007669"/>
    <property type="project" value="TreeGrafter"/>
</dbReference>
<keyword evidence="14" id="KW-1185">Reference proteome</keyword>
<keyword evidence="7" id="KW-1133">Transmembrane helix</keyword>
<keyword evidence="5 12" id="KW-0999">Mitochondrion inner membrane</keyword>
<dbReference type="PANTHER" id="PTHR13337">
    <property type="entry name" value="SUCCINATE DEHYDROGENASE"/>
    <property type="match status" value="1"/>
</dbReference>
<dbReference type="VEuPathDB" id="FungiDB:AMAG_09647"/>
<accession>A0A0L0STD9</accession>
<name>A0A0L0STD9_ALLM3</name>
<dbReference type="Proteomes" id="UP000054350">
    <property type="component" value="Unassembled WGS sequence"/>
</dbReference>
<keyword evidence="9 12" id="KW-0472">Membrane</keyword>
<sequence length="158" mass="17031">MLAVRQFAAHRAAPMARLSLQTSARARMASAQAAEHAGSRMHGSTHWAIERYLSLALLPATGYALFVGSSAANDYLLAGLLTAHSHLGFDQVITDYLPKRRSPGAYTAATWGLRAATLAVLIGCIKINSGDVGLTETFRRIWRAPVEAKKIQDAKKAE</sequence>
<dbReference type="CDD" id="cd03496">
    <property type="entry name" value="SQR_TypeC_CybS"/>
    <property type="match status" value="1"/>
</dbReference>
<dbReference type="GO" id="GO:0005743">
    <property type="term" value="C:mitochondrial inner membrane"/>
    <property type="evidence" value="ECO:0007669"/>
    <property type="project" value="UniProtKB-SubCell"/>
</dbReference>
<keyword evidence="8 12" id="KW-0496">Mitochondrion</keyword>
<keyword evidence="3" id="KW-0813">Transport</keyword>
<gene>
    <name evidence="13" type="ORF">AMAG_09647</name>
</gene>
<dbReference type="Pfam" id="PF05328">
    <property type="entry name" value="CybS"/>
    <property type="match status" value="1"/>
</dbReference>
<evidence type="ECO:0000256" key="9">
    <source>
        <dbReference type="ARBA" id="ARBA00023136"/>
    </source>
</evidence>
<dbReference type="GO" id="GO:0048039">
    <property type="term" value="F:ubiquinone binding"/>
    <property type="evidence" value="ECO:0007669"/>
    <property type="project" value="TreeGrafter"/>
</dbReference>
<dbReference type="GO" id="GO:0020037">
    <property type="term" value="F:heme binding"/>
    <property type="evidence" value="ECO:0007669"/>
    <property type="project" value="TreeGrafter"/>
</dbReference>
<dbReference type="AlphaFoldDB" id="A0A0L0STD9"/>
<evidence type="ECO:0000256" key="8">
    <source>
        <dbReference type="ARBA" id="ARBA00023128"/>
    </source>
</evidence>
<evidence type="ECO:0000313" key="13">
    <source>
        <dbReference type="EMBL" id="KNE65665.1"/>
    </source>
</evidence>
<evidence type="ECO:0000256" key="11">
    <source>
        <dbReference type="PIRSR" id="PIRSR607992-2"/>
    </source>
</evidence>
<keyword evidence="11" id="KW-0408">Iron</keyword>
<dbReference type="InterPro" id="IPR034804">
    <property type="entry name" value="SQR/QFR_C/D"/>
</dbReference>
<evidence type="ECO:0000256" key="6">
    <source>
        <dbReference type="ARBA" id="ARBA00022946"/>
    </source>
</evidence>
<evidence type="ECO:0000256" key="1">
    <source>
        <dbReference type="ARBA" id="ARBA00004448"/>
    </source>
</evidence>
<feature type="binding site" evidence="10">
    <location>
        <position position="96"/>
    </location>
    <ligand>
        <name>a ubiquinone</name>
        <dbReference type="ChEBI" id="CHEBI:16389"/>
        <note>ligand shared with IP/SDHB</note>
    </ligand>
</feature>
<keyword evidence="6 12" id="KW-0809">Transit peptide</keyword>
<evidence type="ECO:0000313" key="14">
    <source>
        <dbReference type="Proteomes" id="UP000054350"/>
    </source>
</evidence>
<proteinExistence type="inferred from homology"/>
<comment type="subcellular location">
    <subcellularLocation>
        <location evidence="1 12">Mitochondrion inner membrane</location>
        <topology evidence="1 12">Multi-pass membrane protein</topology>
    </subcellularLocation>
</comment>
<dbReference type="InterPro" id="IPR007992">
    <property type="entry name" value="CybS"/>
</dbReference>
<dbReference type="STRING" id="578462.A0A0L0STD9"/>
<evidence type="ECO:0000256" key="2">
    <source>
        <dbReference type="ARBA" id="ARBA00007294"/>
    </source>
</evidence>
<feature type="binding site" description="axial binding residue" evidence="11">
    <location>
        <position position="84"/>
    </location>
    <ligand>
        <name>heme b</name>
        <dbReference type="ChEBI" id="CHEBI:60344"/>
        <note>ligand shared with SDHC</note>
    </ligand>
    <ligandPart>
        <name>Fe</name>
        <dbReference type="ChEBI" id="CHEBI:18248"/>
    </ligandPart>
</feature>
<organism evidence="13 14">
    <name type="scientific">Allomyces macrogynus (strain ATCC 38327)</name>
    <name type="common">Allomyces javanicus var. macrogynus</name>
    <dbReference type="NCBI Taxonomy" id="578462"/>
    <lineage>
        <taxon>Eukaryota</taxon>
        <taxon>Fungi</taxon>
        <taxon>Fungi incertae sedis</taxon>
        <taxon>Blastocladiomycota</taxon>
        <taxon>Blastocladiomycetes</taxon>
        <taxon>Blastocladiales</taxon>
        <taxon>Blastocladiaceae</taxon>
        <taxon>Allomyces</taxon>
    </lineage>
</organism>
<reference evidence="13 14" key="1">
    <citation type="submission" date="2009-11" db="EMBL/GenBank/DDBJ databases">
        <title>Annotation of Allomyces macrogynus ATCC 38327.</title>
        <authorList>
            <consortium name="The Broad Institute Genome Sequencing Platform"/>
            <person name="Russ C."/>
            <person name="Cuomo C."/>
            <person name="Burger G."/>
            <person name="Gray M.W."/>
            <person name="Holland P.W.H."/>
            <person name="King N."/>
            <person name="Lang F.B.F."/>
            <person name="Roger A.J."/>
            <person name="Ruiz-Trillo I."/>
            <person name="Young S.K."/>
            <person name="Zeng Q."/>
            <person name="Gargeya S."/>
            <person name="Fitzgerald M."/>
            <person name="Haas B."/>
            <person name="Abouelleil A."/>
            <person name="Alvarado L."/>
            <person name="Arachchi H.M."/>
            <person name="Berlin A."/>
            <person name="Chapman S.B."/>
            <person name="Gearin G."/>
            <person name="Goldberg J."/>
            <person name="Griggs A."/>
            <person name="Gujja S."/>
            <person name="Hansen M."/>
            <person name="Heiman D."/>
            <person name="Howarth C."/>
            <person name="Larimer J."/>
            <person name="Lui A."/>
            <person name="MacDonald P.J.P."/>
            <person name="McCowen C."/>
            <person name="Montmayeur A."/>
            <person name="Murphy C."/>
            <person name="Neiman D."/>
            <person name="Pearson M."/>
            <person name="Priest M."/>
            <person name="Roberts A."/>
            <person name="Saif S."/>
            <person name="Shea T."/>
            <person name="Sisk P."/>
            <person name="Stolte C."/>
            <person name="Sykes S."/>
            <person name="Wortman J."/>
            <person name="Nusbaum C."/>
            <person name="Birren B."/>
        </authorList>
    </citation>
    <scope>NUCLEOTIDE SEQUENCE [LARGE SCALE GENOMIC DNA]</scope>
    <source>
        <strain evidence="13 14">ATCC 38327</strain>
    </source>
</reference>
<keyword evidence="11" id="KW-0479">Metal-binding</keyword>
<evidence type="ECO:0000256" key="3">
    <source>
        <dbReference type="ARBA" id="ARBA00022448"/>
    </source>
</evidence>
<dbReference type="EMBL" id="GG745348">
    <property type="protein sequence ID" value="KNE65665.1"/>
    <property type="molecule type" value="Genomic_DNA"/>
</dbReference>
<evidence type="ECO:0000256" key="7">
    <source>
        <dbReference type="ARBA" id="ARBA00022989"/>
    </source>
</evidence>
<dbReference type="OMA" id="HSCITDY"/>
<dbReference type="eggNOG" id="KOG4097">
    <property type="taxonomic scope" value="Eukaryota"/>
</dbReference>
<protein>
    <recommendedName>
        <fullName evidence="12">Succinate dehydrogenase [ubiquinone] cytochrome b small subunit</fullName>
    </recommendedName>
</protein>
<evidence type="ECO:0000256" key="5">
    <source>
        <dbReference type="ARBA" id="ARBA00022792"/>
    </source>
</evidence>
<comment type="similarity">
    <text evidence="2 12">Belongs to the CybS family.</text>
</comment>
<evidence type="ECO:0000256" key="4">
    <source>
        <dbReference type="ARBA" id="ARBA00022692"/>
    </source>
</evidence>
<keyword evidence="4" id="KW-0812">Transmembrane</keyword>
<dbReference type="PANTHER" id="PTHR13337:SF2">
    <property type="entry name" value="SUCCINATE DEHYDROGENASE [UBIQUINONE] CYTOCHROME B SMALL SUBUNIT, MITOCHONDRIAL"/>
    <property type="match status" value="1"/>
</dbReference>